<keyword evidence="6" id="KW-0158">Chromosome</keyword>
<reference evidence="21 22" key="1">
    <citation type="journal article" date="2019" name="Nat. Ecol. Evol.">
        <title>Megaphylogeny resolves global patterns of mushroom evolution.</title>
        <authorList>
            <person name="Varga T."/>
            <person name="Krizsan K."/>
            <person name="Foldi C."/>
            <person name="Dima B."/>
            <person name="Sanchez-Garcia M."/>
            <person name="Sanchez-Ramirez S."/>
            <person name="Szollosi G.J."/>
            <person name="Szarkandi J.G."/>
            <person name="Papp V."/>
            <person name="Albert L."/>
            <person name="Andreopoulos W."/>
            <person name="Angelini C."/>
            <person name="Antonin V."/>
            <person name="Barry K.W."/>
            <person name="Bougher N.L."/>
            <person name="Buchanan P."/>
            <person name="Buyck B."/>
            <person name="Bense V."/>
            <person name="Catcheside P."/>
            <person name="Chovatia M."/>
            <person name="Cooper J."/>
            <person name="Damon W."/>
            <person name="Desjardin D."/>
            <person name="Finy P."/>
            <person name="Geml J."/>
            <person name="Haridas S."/>
            <person name="Hughes K."/>
            <person name="Justo A."/>
            <person name="Karasinski D."/>
            <person name="Kautmanova I."/>
            <person name="Kiss B."/>
            <person name="Kocsube S."/>
            <person name="Kotiranta H."/>
            <person name="LaButti K.M."/>
            <person name="Lechner B.E."/>
            <person name="Liimatainen K."/>
            <person name="Lipzen A."/>
            <person name="Lukacs Z."/>
            <person name="Mihaltcheva S."/>
            <person name="Morgado L.N."/>
            <person name="Niskanen T."/>
            <person name="Noordeloos M.E."/>
            <person name="Ohm R.A."/>
            <person name="Ortiz-Santana B."/>
            <person name="Ovrebo C."/>
            <person name="Racz N."/>
            <person name="Riley R."/>
            <person name="Savchenko A."/>
            <person name="Shiryaev A."/>
            <person name="Soop K."/>
            <person name="Spirin V."/>
            <person name="Szebenyi C."/>
            <person name="Tomsovsky M."/>
            <person name="Tulloss R.E."/>
            <person name="Uehling J."/>
            <person name="Grigoriev I.V."/>
            <person name="Vagvolgyi C."/>
            <person name="Papp T."/>
            <person name="Martin F.M."/>
            <person name="Miettinen O."/>
            <person name="Hibbett D.S."/>
            <person name="Nagy L.G."/>
        </authorList>
    </citation>
    <scope>NUCLEOTIDE SEQUENCE [LARGE SCALE GENOMIC DNA]</scope>
    <source>
        <strain evidence="21 22">FP101781</strain>
    </source>
</reference>
<evidence type="ECO:0000256" key="9">
    <source>
        <dbReference type="ARBA" id="ARBA00022763"/>
    </source>
</evidence>
<keyword evidence="7" id="KW-0479">Metal-binding</keyword>
<evidence type="ECO:0000256" key="6">
    <source>
        <dbReference type="ARBA" id="ARBA00022454"/>
    </source>
</evidence>
<dbReference type="OrthoDB" id="18797at2759"/>
<comment type="subcellular location">
    <subcellularLocation>
        <location evidence="3">Chromosome</location>
    </subcellularLocation>
    <subcellularLocation>
        <location evidence="2">Nucleus</location>
    </subcellularLocation>
</comment>
<feature type="coiled-coil region" evidence="19">
    <location>
        <begin position="601"/>
        <end position="668"/>
    </location>
</feature>
<dbReference type="GO" id="GO:0070192">
    <property type="term" value="P:chromosome organization involved in meiotic cell cycle"/>
    <property type="evidence" value="ECO:0007669"/>
    <property type="project" value="TreeGrafter"/>
</dbReference>
<keyword evidence="12" id="KW-0067">ATP-binding</keyword>
<feature type="coiled-coil region" evidence="19">
    <location>
        <begin position="207"/>
        <end position="339"/>
    </location>
</feature>
<evidence type="ECO:0000256" key="10">
    <source>
        <dbReference type="ARBA" id="ARBA00022801"/>
    </source>
</evidence>
<accession>A0A4Y7T9G2</accession>
<comment type="similarity">
    <text evidence="4">Belongs to the SMC family. RAD50 subfamily.</text>
</comment>
<dbReference type="GO" id="GO:0003691">
    <property type="term" value="F:double-stranded telomeric DNA binding"/>
    <property type="evidence" value="ECO:0007669"/>
    <property type="project" value="TreeGrafter"/>
</dbReference>
<dbReference type="GO" id="GO:0046872">
    <property type="term" value="F:metal ion binding"/>
    <property type="evidence" value="ECO:0007669"/>
    <property type="project" value="UniProtKB-KW"/>
</dbReference>
<dbReference type="GO" id="GO:0007127">
    <property type="term" value="P:meiosis I"/>
    <property type="evidence" value="ECO:0007669"/>
    <property type="project" value="UniProtKB-ARBA"/>
</dbReference>
<keyword evidence="15" id="KW-0234">DNA repair</keyword>
<dbReference type="GO" id="GO:0005524">
    <property type="term" value="F:ATP binding"/>
    <property type="evidence" value="ECO:0007669"/>
    <property type="project" value="UniProtKB-KW"/>
</dbReference>
<feature type="coiled-coil region" evidence="19">
    <location>
        <begin position="477"/>
        <end position="527"/>
    </location>
</feature>
<comment type="cofactor">
    <cofactor evidence="1">
        <name>Zn(2+)</name>
        <dbReference type="ChEBI" id="CHEBI:29105"/>
    </cofactor>
</comment>
<dbReference type="InterPro" id="IPR038729">
    <property type="entry name" value="Rad50/SbcC_AAA"/>
</dbReference>
<keyword evidence="22" id="KW-1185">Reference proteome</keyword>
<protein>
    <recommendedName>
        <fullName evidence="5">DNA repair protein RAD50</fullName>
    </recommendedName>
</protein>
<dbReference type="GO" id="GO:0007004">
    <property type="term" value="P:telomere maintenance via telomerase"/>
    <property type="evidence" value="ECO:0007669"/>
    <property type="project" value="TreeGrafter"/>
</dbReference>
<proteinExistence type="inferred from homology"/>
<keyword evidence="9" id="KW-0227">DNA damage</keyword>
<dbReference type="GO" id="GO:0000722">
    <property type="term" value="P:telomere maintenance via recombination"/>
    <property type="evidence" value="ECO:0007669"/>
    <property type="project" value="TreeGrafter"/>
</dbReference>
<dbReference type="InterPro" id="IPR004584">
    <property type="entry name" value="Rad50_eukaryotes"/>
</dbReference>
<evidence type="ECO:0000256" key="14">
    <source>
        <dbReference type="ARBA" id="ARBA00023054"/>
    </source>
</evidence>
<dbReference type="NCBIfam" id="TIGR00606">
    <property type="entry name" value="rad50"/>
    <property type="match status" value="1"/>
</dbReference>
<evidence type="ECO:0000256" key="4">
    <source>
        <dbReference type="ARBA" id="ARBA00009439"/>
    </source>
</evidence>
<keyword evidence="17" id="KW-0469">Meiosis</keyword>
<feature type="domain" description="Rad50/SbcC-type AAA" evidence="20">
    <location>
        <begin position="6"/>
        <end position="229"/>
    </location>
</feature>
<dbReference type="InterPro" id="IPR027417">
    <property type="entry name" value="P-loop_NTPase"/>
</dbReference>
<keyword evidence="13" id="KW-0460">Magnesium</keyword>
<dbReference type="Proteomes" id="UP000298030">
    <property type="component" value="Unassembled WGS sequence"/>
</dbReference>
<evidence type="ECO:0000256" key="13">
    <source>
        <dbReference type="ARBA" id="ARBA00022842"/>
    </source>
</evidence>
<dbReference type="GO" id="GO:0006303">
    <property type="term" value="P:double-strand break repair via nonhomologous end joining"/>
    <property type="evidence" value="ECO:0007669"/>
    <property type="project" value="UniProtKB-ARBA"/>
</dbReference>
<evidence type="ECO:0000256" key="2">
    <source>
        <dbReference type="ARBA" id="ARBA00004123"/>
    </source>
</evidence>
<evidence type="ECO:0000313" key="22">
    <source>
        <dbReference type="Proteomes" id="UP000298030"/>
    </source>
</evidence>
<evidence type="ECO:0000256" key="12">
    <source>
        <dbReference type="ARBA" id="ARBA00022840"/>
    </source>
</evidence>
<dbReference type="FunFam" id="3.40.50.300:FF:000593">
    <property type="entry name" value="DNA repair protein RAD50"/>
    <property type="match status" value="1"/>
</dbReference>
<keyword evidence="8" id="KW-0547">Nucleotide-binding</keyword>
<dbReference type="EMBL" id="QPFP01000022">
    <property type="protein sequence ID" value="TEB30651.1"/>
    <property type="molecule type" value="Genomic_DNA"/>
</dbReference>
<gene>
    <name evidence="21" type="ORF">FA13DRAFT_1792230</name>
</gene>
<dbReference type="PANTHER" id="PTHR18867">
    <property type="entry name" value="RAD50"/>
    <property type="match status" value="1"/>
</dbReference>
<evidence type="ECO:0000256" key="19">
    <source>
        <dbReference type="SAM" id="Coils"/>
    </source>
</evidence>
<evidence type="ECO:0000256" key="8">
    <source>
        <dbReference type="ARBA" id="ARBA00022741"/>
    </source>
</evidence>
<organism evidence="21 22">
    <name type="scientific">Coprinellus micaceus</name>
    <name type="common">Glistening ink-cap mushroom</name>
    <name type="synonym">Coprinus micaceus</name>
    <dbReference type="NCBI Taxonomy" id="71717"/>
    <lineage>
        <taxon>Eukaryota</taxon>
        <taxon>Fungi</taxon>
        <taxon>Dikarya</taxon>
        <taxon>Basidiomycota</taxon>
        <taxon>Agaricomycotina</taxon>
        <taxon>Agaricomycetes</taxon>
        <taxon>Agaricomycetidae</taxon>
        <taxon>Agaricales</taxon>
        <taxon>Agaricineae</taxon>
        <taxon>Psathyrellaceae</taxon>
        <taxon>Coprinellus</taxon>
    </lineage>
</organism>
<keyword evidence="11" id="KW-0862">Zinc</keyword>
<comment type="catalytic activity">
    <reaction evidence="18">
        <text>ATP + H2O = ADP + phosphate + H(+)</text>
        <dbReference type="Rhea" id="RHEA:13065"/>
        <dbReference type="ChEBI" id="CHEBI:15377"/>
        <dbReference type="ChEBI" id="CHEBI:15378"/>
        <dbReference type="ChEBI" id="CHEBI:30616"/>
        <dbReference type="ChEBI" id="CHEBI:43474"/>
        <dbReference type="ChEBI" id="CHEBI:456216"/>
    </reaction>
</comment>
<dbReference type="GO" id="GO:0016887">
    <property type="term" value="F:ATP hydrolysis activity"/>
    <property type="evidence" value="ECO:0007669"/>
    <property type="project" value="InterPro"/>
</dbReference>
<dbReference type="GO" id="GO:0051880">
    <property type="term" value="F:G-quadruplex DNA binding"/>
    <property type="evidence" value="ECO:0007669"/>
    <property type="project" value="TreeGrafter"/>
</dbReference>
<evidence type="ECO:0000256" key="7">
    <source>
        <dbReference type="ARBA" id="ARBA00022723"/>
    </source>
</evidence>
<dbReference type="SUPFAM" id="SSF57997">
    <property type="entry name" value="Tropomyosin"/>
    <property type="match status" value="1"/>
</dbReference>
<evidence type="ECO:0000256" key="5">
    <source>
        <dbReference type="ARBA" id="ARBA00017893"/>
    </source>
</evidence>
<evidence type="ECO:0000313" key="21">
    <source>
        <dbReference type="EMBL" id="TEB30651.1"/>
    </source>
</evidence>
<dbReference type="SUPFAM" id="SSF52540">
    <property type="entry name" value="P-loop containing nucleoside triphosphate hydrolases"/>
    <property type="match status" value="2"/>
</dbReference>
<evidence type="ECO:0000256" key="17">
    <source>
        <dbReference type="ARBA" id="ARBA00023254"/>
    </source>
</evidence>
<evidence type="ECO:0000256" key="1">
    <source>
        <dbReference type="ARBA" id="ARBA00001947"/>
    </source>
</evidence>
<dbReference type="STRING" id="71717.A0A4Y7T9G2"/>
<feature type="coiled-coil region" evidence="19">
    <location>
        <begin position="981"/>
        <end position="1045"/>
    </location>
</feature>
<name>A0A4Y7T9G2_COPMI</name>
<dbReference type="GO" id="GO:0000794">
    <property type="term" value="C:condensed nuclear chromosome"/>
    <property type="evidence" value="ECO:0007669"/>
    <property type="project" value="TreeGrafter"/>
</dbReference>
<dbReference type="Pfam" id="PF13476">
    <property type="entry name" value="AAA_23"/>
    <property type="match status" value="1"/>
</dbReference>
<dbReference type="Gene3D" id="1.10.287.1490">
    <property type="match status" value="1"/>
</dbReference>
<feature type="coiled-coil region" evidence="19">
    <location>
        <begin position="1086"/>
        <end position="1140"/>
    </location>
</feature>
<evidence type="ECO:0000256" key="18">
    <source>
        <dbReference type="ARBA" id="ARBA00049360"/>
    </source>
</evidence>
<dbReference type="GO" id="GO:0030870">
    <property type="term" value="C:Mre11 complex"/>
    <property type="evidence" value="ECO:0007669"/>
    <property type="project" value="InterPro"/>
</dbReference>
<feature type="coiled-coil region" evidence="19">
    <location>
        <begin position="776"/>
        <end position="881"/>
    </location>
</feature>
<dbReference type="Gene3D" id="3.40.50.300">
    <property type="entry name" value="P-loop containing nucleotide triphosphate hydrolases"/>
    <property type="match status" value="2"/>
</dbReference>
<dbReference type="Pfam" id="PF13558">
    <property type="entry name" value="SbcC_Walker_B"/>
    <property type="match status" value="1"/>
</dbReference>
<keyword evidence="10" id="KW-0378">Hydrolase</keyword>
<evidence type="ECO:0000256" key="3">
    <source>
        <dbReference type="ARBA" id="ARBA00004286"/>
    </source>
</evidence>
<dbReference type="PANTHER" id="PTHR18867:SF12">
    <property type="entry name" value="DNA REPAIR PROTEIN RAD50"/>
    <property type="match status" value="1"/>
</dbReference>
<feature type="coiled-coil region" evidence="19">
    <location>
        <begin position="418"/>
        <end position="452"/>
    </location>
</feature>
<evidence type="ECO:0000256" key="16">
    <source>
        <dbReference type="ARBA" id="ARBA00023242"/>
    </source>
</evidence>
<keyword evidence="16" id="KW-0539">Nucleus</keyword>
<evidence type="ECO:0000259" key="20">
    <source>
        <dbReference type="Pfam" id="PF13476"/>
    </source>
</evidence>
<dbReference type="FunFam" id="3.40.50.300:FF:001195">
    <property type="entry name" value="DNA repair protein rad50"/>
    <property type="match status" value="1"/>
</dbReference>
<dbReference type="GO" id="GO:0043047">
    <property type="term" value="F:single-stranded telomeric DNA binding"/>
    <property type="evidence" value="ECO:0007669"/>
    <property type="project" value="TreeGrafter"/>
</dbReference>
<comment type="caution">
    <text evidence="21">The sequence shown here is derived from an EMBL/GenBank/DDBJ whole genome shotgun (WGS) entry which is preliminary data.</text>
</comment>
<evidence type="ECO:0000256" key="11">
    <source>
        <dbReference type="ARBA" id="ARBA00022833"/>
    </source>
</evidence>
<evidence type="ECO:0000256" key="15">
    <source>
        <dbReference type="ARBA" id="ARBA00023204"/>
    </source>
</evidence>
<sequence>MACLNKLAIRGIRSFDDKQISIIEFFSPVTVIVGHNGSGKTTIIECLKYATTGEQPPNTRGGAFVHDPKMANEKEVKAQVKLRFNAANGTRMLAVRNLSVTVKKTSGLTMKTLESILALADGNVEKGGKRGVISTKCAEMDAEIPQLLGVSKAVLENVIFCHQEDSYWPLAEPSILKKKFDDIFEATRYTKALDNIKSLRKDRLADLKAEKERLISLSREKQHLDKLKGKIKDQKASIATKEIEEENAKKELDRVVNVNREFYDKNAVFRELYKDIAQWEERKEDAKKELENARNSNFEELPGTDEELTLKMGQFNQHIERQRQALLQEERGKQDIEDEILTLRDQHTDLLSLKGKLSAEADAQKARLTERETLLRDAAKQYNIPVPEQKLERDAVAEVVSRLQDAQRRQKSEFERIQTELSEKSDEYHSKIRKLENEAQAFKTQRQTLRDQLQDRQTSIRTTERQLDAQSGLEISLQTTQDEIKEKRARVDKIKADILEAKHDEKVQQKSDQSRRLDEKRESLLEESRVLSMQADSRAKLDLKRAEIKAKTLEMETTQRSVALKFEELTGQALTSNDAKEEIDRVVRTKEYEQDEIDRDARAAKSNFENLEASLVKIKSEVAAKQKEVREYETNIAVVIGKGHEDGFDTLEDALRESKLDLEELHREQNSSLGSVGVYEKILSVGKEKGHCLACNRKFQNDEFTKFTNHVKALIAQEAKAKSKDDIEVYEKQHQSYIDLMPIDIRRTELLQKEIPALKDRLVEGEEKRPVLAAQADTLSEKLDNLKQLIKELVDLKQQTMTIDRLDKEVQRTKSEVGDLETELSMSGTTRTVDDVQNELNEITTALRANEKEKNALIAEKERLQNALRTFESKCHQLELDEQKSLNKLNELKALSERQEQMKKDVVTFQGQIKELDAKISAAQAPIQALEGEHKRMQDEFNSKLTLSQTRLQELNMVVDRIMSVTKQIERYMKDKRGRNLDDCLINIRDCEEELTAANARLEACRTKIKGVEKEISDAGASNANLRENIRIRKLRKSIEEWEKKIAGSDVVGAADAKLKFEKQWPRMKDHEARLNTEYNHLGGELSSMRAQLKALEHDMKEFKDINKDYTDQLIRVKIADMANNDLEKYAKALDNAIMKYHGLKMEEVNDTMKHLWNKTYQGTDIDGIKIKSDVEGGASKRSYNYRVVMTKDQVEMDMRGRCSAGQKMLASIIIRLALSDSFGQNCGILALDEPTNALDTENIDALAESLVDIINERKSHANFQLIIITHDENFLRKLGQANVMENYWRVVRDSRQKSIIERQRFR</sequence>
<keyword evidence="14 19" id="KW-0175">Coiled coil</keyword>